<proteinExistence type="predicted"/>
<dbReference type="Gene3D" id="3.40.30.10">
    <property type="entry name" value="Glutaredoxin"/>
    <property type="match status" value="1"/>
</dbReference>
<dbReference type="InterPro" id="IPR013766">
    <property type="entry name" value="Thioredoxin_domain"/>
</dbReference>
<dbReference type="EMBL" id="JBHRYH010000012">
    <property type="protein sequence ID" value="MFC3625688.1"/>
    <property type="molecule type" value="Genomic_DNA"/>
</dbReference>
<gene>
    <name evidence="2" type="ORF">ACFOKJ_05920</name>
</gene>
<keyword evidence="3" id="KW-1185">Reference proteome</keyword>
<dbReference type="CDD" id="cd02947">
    <property type="entry name" value="TRX_family"/>
    <property type="match status" value="1"/>
</dbReference>
<dbReference type="RefSeq" id="WP_390277455.1">
    <property type="nucleotide sequence ID" value="NZ_JBHRYH010000012.1"/>
</dbReference>
<evidence type="ECO:0000313" key="3">
    <source>
        <dbReference type="Proteomes" id="UP001595636"/>
    </source>
</evidence>
<dbReference type="Pfam" id="PF00085">
    <property type="entry name" value="Thioredoxin"/>
    <property type="match status" value="1"/>
</dbReference>
<protein>
    <submittedName>
        <fullName evidence="2">Thioredoxin family protein</fullName>
    </submittedName>
</protein>
<name>A0ABV7TSH2_9NEIS</name>
<dbReference type="InterPro" id="IPR036249">
    <property type="entry name" value="Thioredoxin-like_sf"/>
</dbReference>
<accession>A0ABV7TSH2</accession>
<evidence type="ECO:0000259" key="1">
    <source>
        <dbReference type="Pfam" id="PF00085"/>
    </source>
</evidence>
<dbReference type="Proteomes" id="UP001595636">
    <property type="component" value="Unassembled WGS sequence"/>
</dbReference>
<sequence>MSAAAMRWQPLDEFDFDSRLAARPGISVVMFGQPHCGACRGWRQQLPHWLAEDIGLYYVDVAVATALARRFGLFHLPDFALYRDGAFHAMWRSAFERQELGRSLQAALQVPAQEEP</sequence>
<evidence type="ECO:0000313" key="2">
    <source>
        <dbReference type="EMBL" id="MFC3625688.1"/>
    </source>
</evidence>
<reference evidence="3" key="1">
    <citation type="journal article" date="2019" name="Int. J. Syst. Evol. Microbiol.">
        <title>The Global Catalogue of Microorganisms (GCM) 10K type strain sequencing project: providing services to taxonomists for standard genome sequencing and annotation.</title>
        <authorList>
            <consortium name="The Broad Institute Genomics Platform"/>
            <consortium name="The Broad Institute Genome Sequencing Center for Infectious Disease"/>
            <person name="Wu L."/>
            <person name="Ma J."/>
        </authorList>
    </citation>
    <scope>NUCLEOTIDE SEQUENCE [LARGE SCALE GENOMIC DNA]</scope>
    <source>
        <strain evidence="3">KCTC 42195</strain>
    </source>
</reference>
<comment type="caution">
    <text evidence="2">The sequence shown here is derived from an EMBL/GenBank/DDBJ whole genome shotgun (WGS) entry which is preliminary data.</text>
</comment>
<dbReference type="SUPFAM" id="SSF52833">
    <property type="entry name" value="Thioredoxin-like"/>
    <property type="match status" value="1"/>
</dbReference>
<organism evidence="2 3">
    <name type="scientific">Vogesella amnigena</name>
    <dbReference type="NCBI Taxonomy" id="1507449"/>
    <lineage>
        <taxon>Bacteria</taxon>
        <taxon>Pseudomonadati</taxon>
        <taxon>Pseudomonadota</taxon>
        <taxon>Betaproteobacteria</taxon>
        <taxon>Neisseriales</taxon>
        <taxon>Chromobacteriaceae</taxon>
        <taxon>Vogesella</taxon>
    </lineage>
</organism>
<feature type="domain" description="Thioredoxin" evidence="1">
    <location>
        <begin position="12"/>
        <end position="103"/>
    </location>
</feature>